<evidence type="ECO:0000256" key="1">
    <source>
        <dbReference type="SAM" id="Phobius"/>
    </source>
</evidence>
<evidence type="ECO:0000313" key="2">
    <source>
        <dbReference type="EMBL" id="MFD2233090.1"/>
    </source>
</evidence>
<feature type="transmembrane region" description="Helical" evidence="1">
    <location>
        <begin position="187"/>
        <end position="207"/>
    </location>
</feature>
<keyword evidence="3" id="KW-1185">Reference proteome</keyword>
<sequence length="341" mass="35578">MYTESDIDAAVAAGVLTPEAATALRSFTAQHRAGPAADEEHFRLLSGFNDIFVAIAALLMLVAAGWLGGRVLPGGGGLAVAALSWGLAEIFTRRRRMALPSILLLLGFVGGVFTAAAGLVAPTAADWFDNPDLRLAGCAALTAGAAWLHWRRFMVPITFAAGTGAVLLSIAILLLSLFPALRHAGMALPLLFTGGLATFALAMWWDGRDRLRVTRRSDVAFWLHLGAAPLIVHPIFASLGVLDAEGAETGAAAIALATYLGLAAVALAVDRRALLVSALIYVFYAIGTLFKAAGTPGATWALAALLIGSALLMLSAFWQRARRPVVSLLPAALQARLPPLA</sequence>
<feature type="transmembrane region" description="Helical" evidence="1">
    <location>
        <begin position="299"/>
        <end position="318"/>
    </location>
</feature>
<proteinExistence type="predicted"/>
<feature type="transmembrane region" description="Helical" evidence="1">
    <location>
        <begin position="157"/>
        <end position="181"/>
    </location>
</feature>
<protein>
    <recommendedName>
        <fullName evidence="4">DUF2157 domain-containing protein</fullName>
    </recommendedName>
</protein>
<organism evidence="2 3">
    <name type="scientific">Phaeospirillum tilakii</name>
    <dbReference type="NCBI Taxonomy" id="741673"/>
    <lineage>
        <taxon>Bacteria</taxon>
        <taxon>Pseudomonadati</taxon>
        <taxon>Pseudomonadota</taxon>
        <taxon>Alphaproteobacteria</taxon>
        <taxon>Rhodospirillales</taxon>
        <taxon>Rhodospirillaceae</taxon>
        <taxon>Phaeospirillum</taxon>
    </lineage>
</organism>
<feature type="transmembrane region" description="Helical" evidence="1">
    <location>
        <begin position="133"/>
        <end position="150"/>
    </location>
</feature>
<comment type="caution">
    <text evidence="2">The sequence shown here is derived from an EMBL/GenBank/DDBJ whole genome shotgun (WGS) entry which is preliminary data.</text>
</comment>
<feature type="transmembrane region" description="Helical" evidence="1">
    <location>
        <begin position="251"/>
        <end position="269"/>
    </location>
</feature>
<feature type="transmembrane region" description="Helical" evidence="1">
    <location>
        <begin position="51"/>
        <end position="68"/>
    </location>
</feature>
<dbReference type="Proteomes" id="UP001597296">
    <property type="component" value="Unassembled WGS sequence"/>
</dbReference>
<evidence type="ECO:0008006" key="4">
    <source>
        <dbReference type="Google" id="ProtNLM"/>
    </source>
</evidence>
<keyword evidence="1" id="KW-0812">Transmembrane</keyword>
<dbReference type="EMBL" id="JBHUIY010000006">
    <property type="protein sequence ID" value="MFD2233090.1"/>
    <property type="molecule type" value="Genomic_DNA"/>
</dbReference>
<accession>A0ABW5C702</accession>
<name>A0ABW5C702_9PROT</name>
<feature type="transmembrane region" description="Helical" evidence="1">
    <location>
        <begin position="274"/>
        <end position="293"/>
    </location>
</feature>
<dbReference type="RefSeq" id="WP_377314874.1">
    <property type="nucleotide sequence ID" value="NZ_JBHUIY010000006.1"/>
</dbReference>
<feature type="transmembrane region" description="Helical" evidence="1">
    <location>
        <begin position="103"/>
        <end position="121"/>
    </location>
</feature>
<feature type="transmembrane region" description="Helical" evidence="1">
    <location>
        <begin position="74"/>
        <end position="91"/>
    </location>
</feature>
<feature type="transmembrane region" description="Helical" evidence="1">
    <location>
        <begin position="219"/>
        <end position="239"/>
    </location>
</feature>
<gene>
    <name evidence="2" type="ORF">ACFSNB_04670</name>
</gene>
<keyword evidence="1" id="KW-1133">Transmembrane helix</keyword>
<evidence type="ECO:0000313" key="3">
    <source>
        <dbReference type="Proteomes" id="UP001597296"/>
    </source>
</evidence>
<reference evidence="3" key="1">
    <citation type="journal article" date="2019" name="Int. J. Syst. Evol. Microbiol.">
        <title>The Global Catalogue of Microorganisms (GCM) 10K type strain sequencing project: providing services to taxonomists for standard genome sequencing and annotation.</title>
        <authorList>
            <consortium name="The Broad Institute Genomics Platform"/>
            <consortium name="The Broad Institute Genome Sequencing Center for Infectious Disease"/>
            <person name="Wu L."/>
            <person name="Ma J."/>
        </authorList>
    </citation>
    <scope>NUCLEOTIDE SEQUENCE [LARGE SCALE GENOMIC DNA]</scope>
    <source>
        <strain evidence="3">KCTC 15012</strain>
    </source>
</reference>
<keyword evidence="1" id="KW-0472">Membrane</keyword>